<dbReference type="GO" id="GO:0006313">
    <property type="term" value="P:DNA transposition"/>
    <property type="evidence" value="ECO:0007669"/>
    <property type="project" value="InterPro"/>
</dbReference>
<evidence type="ECO:0000313" key="3">
    <source>
        <dbReference type="Proteomes" id="UP000774000"/>
    </source>
</evidence>
<accession>A0A938XUY5</accession>
<protein>
    <recommendedName>
        <fullName evidence="1">Transposase IS4-like domain-containing protein</fullName>
    </recommendedName>
</protein>
<feature type="domain" description="Transposase IS4-like" evidence="1">
    <location>
        <begin position="188"/>
        <end position="352"/>
    </location>
</feature>
<evidence type="ECO:0000313" key="2">
    <source>
        <dbReference type="EMBL" id="MBM7557995.1"/>
    </source>
</evidence>
<dbReference type="EMBL" id="JAFBDQ010000021">
    <property type="protein sequence ID" value="MBM7557995.1"/>
    <property type="molecule type" value="Genomic_DNA"/>
</dbReference>
<dbReference type="AlphaFoldDB" id="A0A938XUY5"/>
<keyword evidence="3" id="KW-1185">Reference proteome</keyword>
<dbReference type="InterPro" id="IPR012337">
    <property type="entry name" value="RNaseH-like_sf"/>
</dbReference>
<proteinExistence type="predicted"/>
<comment type="caution">
    <text evidence="2">The sequence shown here is derived from an EMBL/GenBank/DDBJ whole genome shotgun (WGS) entry which is preliminary data.</text>
</comment>
<evidence type="ECO:0000259" key="1">
    <source>
        <dbReference type="Pfam" id="PF01609"/>
    </source>
</evidence>
<dbReference type="InterPro" id="IPR039365">
    <property type="entry name" value="IS701-like"/>
</dbReference>
<dbReference type="PANTHER" id="PTHR33627">
    <property type="entry name" value="TRANSPOSASE"/>
    <property type="match status" value="1"/>
</dbReference>
<reference evidence="2" key="1">
    <citation type="submission" date="2021-01" db="EMBL/GenBank/DDBJ databases">
        <title>Genomic Encyclopedia of Type Strains, Phase IV (KMG-IV): sequencing the most valuable type-strain genomes for metagenomic binning, comparative biology and taxonomic classification.</title>
        <authorList>
            <person name="Goeker M."/>
        </authorList>
    </citation>
    <scope>NUCLEOTIDE SEQUENCE</scope>
    <source>
        <strain evidence="2">DSM 23230</strain>
    </source>
</reference>
<organism evidence="2 3">
    <name type="scientific">Halanaerobacter jeridensis</name>
    <dbReference type="NCBI Taxonomy" id="706427"/>
    <lineage>
        <taxon>Bacteria</taxon>
        <taxon>Bacillati</taxon>
        <taxon>Bacillota</taxon>
        <taxon>Clostridia</taxon>
        <taxon>Halanaerobiales</taxon>
        <taxon>Halobacteroidaceae</taxon>
        <taxon>Halanaerobacter</taxon>
    </lineage>
</organism>
<dbReference type="Proteomes" id="UP000774000">
    <property type="component" value="Unassembled WGS sequence"/>
</dbReference>
<name>A0A938XUY5_9FIRM</name>
<dbReference type="Pfam" id="PF01609">
    <property type="entry name" value="DDE_Tnp_1"/>
    <property type="match status" value="1"/>
</dbReference>
<gene>
    <name evidence="2" type="ORF">JOC47_002864</name>
</gene>
<dbReference type="RefSeq" id="WP_204702951.1">
    <property type="nucleotide sequence ID" value="NZ_JAFBDQ010000021.1"/>
</dbReference>
<dbReference type="GO" id="GO:0003677">
    <property type="term" value="F:DNA binding"/>
    <property type="evidence" value="ECO:0007669"/>
    <property type="project" value="InterPro"/>
</dbReference>
<dbReference type="PANTHER" id="PTHR33627:SF1">
    <property type="entry name" value="TRANSPOSASE"/>
    <property type="match status" value="1"/>
</dbReference>
<dbReference type="SUPFAM" id="SSF53098">
    <property type="entry name" value="Ribonuclease H-like"/>
    <property type="match status" value="1"/>
</dbReference>
<sequence length="414" mass="48015">MPNASISNKFSIANFLDNLELLLNNSQFKRIINLTSGIIKHEGENTQSGLENSMFVNWNQSSISRFFNSSTWLSEYNNSQRVEEAINFTARKVGKDETGFLIIDDTLTPQSENNNRIEGLGYYKAPSSADEKFWYSHCLVTSHFSMGKVSIPLDFELYQKEDYCQKNDWTFNTGLKLGQNLIEQFDNFYDSNQRIYVMADSWYTTEEFVNFSLNKGYDYIGAAPVNYTIETKSGEVKISDFYSSLSEEDLDFVITDDDFYYVYEYQGAIGNIDCAKVLLCWENTFSTDEAPKCILTTDLSLDNSTIIEYYSTRWEIETSYHYFKNELGLADYKMHSLEAIIRYWQIVYLAYNYLEILKILIPEEENLSYFISLAKEYLTKSLIDYIHEACKRGIPKDQLYDTLNLNGNSLQLAA</sequence>
<dbReference type="InterPro" id="IPR002559">
    <property type="entry name" value="Transposase_11"/>
</dbReference>
<dbReference type="GO" id="GO:0004803">
    <property type="term" value="F:transposase activity"/>
    <property type="evidence" value="ECO:0007669"/>
    <property type="project" value="InterPro"/>
</dbReference>